<sequence>MTGDRVHEQTDDRVRTGVSPGDVSRRRVLRAGSALFAGTALGNTVGTAPGRAGTEPGTRIADDTLEPLLDIDFEEIPTGPYEPQRREWGGNDLSIVADEYLSIVDDGSRQILEGYFPEGVAGAGNGNGGGDFIVDLGEPYEELYCAYRIRFDEGFEFHQPGGKLPGLAGTDGTSRSITGGDVPDGENGWSARMMWRDPPNPADGGLVMFYTYHPDMPEEYGENMYWDDGPSGQVHFQPGRWHRIEHRVVMNTPGEHDGILEGWFDGEKAFERRNLRFRDVPELGIDDFYFSLFFGGGQTDHWAHDREERIAFDDVVVSPAPIWLGDDEPPTVPTGLTVEEGETDPTAVDCSWEPSEDVGSSGLAGYRVFQNGRLREETTATATTVDRVIAGETHEFGVSAVDTAGNESARATATVTTESIDDSTAPPAPDELHRIARQLEWLEVSWSPVTDDGSGLAGYDVFVDGNHELRVGPETTTARVSGLASGTSYEVGVSAIDLAGNTSPVTTITAATVAGVDESEDGLLVHDFSAWPGGNALGEWAGGSDFENGGSGGEGEVVGGALRLEYDDSGWLRSYVDRDVSEYDRLTMLVRGDRGGEENHVVLTLDDVSGRLSSLSADAIGTDRSAVRIDLEDAGVPAAPSDLHLSFTEGGAGALEIHEIRFGRDSGNGGEPTPPPAPSALEVTERTSASVSLEWDAHEETTAVETYVVWVDGSVDHESTGTETTVTGLEAETTYEFGVTVVDGDGSESATVTTTARTRQDRERPPNLEEYTPQDTTGDGLYDDVTGSGQTTTTDVTVFFEHVDEPAVTEYPQYYDFDGNGRVSVTDVVALFESI</sequence>
<comment type="caution">
    <text evidence="3">The sequence shown here is derived from an EMBL/GenBank/DDBJ whole genome shotgun (WGS) entry which is preliminary data.</text>
</comment>
<feature type="domain" description="Fibronectin type-III" evidence="2">
    <location>
        <begin position="332"/>
        <end position="420"/>
    </location>
</feature>
<accession>A0AAP2YXA6</accession>
<dbReference type="InterPro" id="IPR036116">
    <property type="entry name" value="FN3_sf"/>
</dbReference>
<proteinExistence type="predicted"/>
<dbReference type="InterPro" id="IPR003961">
    <property type="entry name" value="FN3_dom"/>
</dbReference>
<reference evidence="3" key="1">
    <citation type="submission" date="2022-09" db="EMBL/GenBank/DDBJ databases">
        <title>Enrichment on poylsaccharides allowed isolation of novel metabolic and taxonomic groups of Haloarchaea.</title>
        <authorList>
            <person name="Sorokin D.Y."/>
            <person name="Elcheninov A.G."/>
            <person name="Khizhniak T.V."/>
            <person name="Kolganova T.V."/>
            <person name="Kublanov I.V."/>
        </authorList>
    </citation>
    <scope>NUCLEOTIDE SEQUENCE</scope>
    <source>
        <strain evidence="3">AArc-xg1-1</strain>
    </source>
</reference>
<dbReference type="PROSITE" id="PS51318">
    <property type="entry name" value="TAT"/>
    <property type="match status" value="1"/>
</dbReference>
<dbReference type="PANTHER" id="PTHR40124">
    <property type="match status" value="1"/>
</dbReference>
<evidence type="ECO:0000259" key="2">
    <source>
        <dbReference type="PROSITE" id="PS50853"/>
    </source>
</evidence>
<dbReference type="Pfam" id="PF21294">
    <property type="entry name" value="Polysacc_lyase_14"/>
    <property type="match status" value="1"/>
</dbReference>
<feature type="region of interest" description="Disordered" evidence="1">
    <location>
        <begin position="1"/>
        <end position="23"/>
    </location>
</feature>
<dbReference type="Gene3D" id="2.60.120.200">
    <property type="match status" value="1"/>
</dbReference>
<dbReference type="PROSITE" id="PS50853">
    <property type="entry name" value="FN3"/>
    <property type="match status" value="3"/>
</dbReference>
<dbReference type="RefSeq" id="WP_338002468.1">
    <property type="nucleotide sequence ID" value="NZ_JAOPKA010000002.1"/>
</dbReference>
<dbReference type="SUPFAM" id="SSF49265">
    <property type="entry name" value="Fibronectin type III"/>
    <property type="match status" value="2"/>
</dbReference>
<dbReference type="CDD" id="cd00063">
    <property type="entry name" value="FN3"/>
    <property type="match status" value="2"/>
</dbReference>
<feature type="compositionally biased region" description="Basic and acidic residues" evidence="1">
    <location>
        <begin position="1"/>
        <end position="15"/>
    </location>
</feature>
<organism evidence="3 4">
    <name type="scientific">Natronoglomus mannanivorans</name>
    <dbReference type="NCBI Taxonomy" id="2979990"/>
    <lineage>
        <taxon>Archaea</taxon>
        <taxon>Methanobacteriati</taxon>
        <taxon>Methanobacteriota</taxon>
        <taxon>Stenosarchaea group</taxon>
        <taxon>Halobacteria</taxon>
        <taxon>Halobacteriales</taxon>
        <taxon>Natrialbaceae</taxon>
        <taxon>Natronoglomus</taxon>
    </lineage>
</organism>
<dbReference type="Pfam" id="PF00041">
    <property type="entry name" value="fn3"/>
    <property type="match status" value="2"/>
</dbReference>
<dbReference type="InterPro" id="IPR036439">
    <property type="entry name" value="Dockerin_dom_sf"/>
</dbReference>
<dbReference type="AlphaFoldDB" id="A0AAP2YXA6"/>
<evidence type="ECO:0000313" key="3">
    <source>
        <dbReference type="EMBL" id="MCU4740624.1"/>
    </source>
</evidence>
<dbReference type="PANTHER" id="PTHR40124:SF1">
    <property type="entry name" value="DISAGGREGATASE RELATED REPEAT PROTEIN"/>
    <property type="match status" value="1"/>
</dbReference>
<evidence type="ECO:0000256" key="1">
    <source>
        <dbReference type="SAM" id="MobiDB-lite"/>
    </source>
</evidence>
<dbReference type="SMART" id="SM00060">
    <property type="entry name" value="FN3"/>
    <property type="match status" value="3"/>
</dbReference>
<feature type="domain" description="Fibronectin type-III" evidence="2">
    <location>
        <begin position="677"/>
        <end position="761"/>
    </location>
</feature>
<feature type="compositionally biased region" description="Basic and acidic residues" evidence="1">
    <location>
        <begin position="758"/>
        <end position="767"/>
    </location>
</feature>
<gene>
    <name evidence="3" type="ORF">OB960_04320</name>
</gene>
<dbReference type="InterPro" id="IPR048958">
    <property type="entry name" value="Polysacc_lyase_14"/>
</dbReference>
<feature type="domain" description="Fibronectin type-III" evidence="2">
    <location>
        <begin position="428"/>
        <end position="516"/>
    </location>
</feature>
<dbReference type="SUPFAM" id="SSF63446">
    <property type="entry name" value="Type I dockerin domain"/>
    <property type="match status" value="1"/>
</dbReference>
<dbReference type="PROSITE" id="PS00018">
    <property type="entry name" value="EF_HAND_1"/>
    <property type="match status" value="1"/>
</dbReference>
<dbReference type="GO" id="GO:0000272">
    <property type="term" value="P:polysaccharide catabolic process"/>
    <property type="evidence" value="ECO:0007669"/>
    <property type="project" value="InterPro"/>
</dbReference>
<evidence type="ECO:0000313" key="4">
    <source>
        <dbReference type="Proteomes" id="UP001321018"/>
    </source>
</evidence>
<dbReference type="Proteomes" id="UP001321018">
    <property type="component" value="Unassembled WGS sequence"/>
</dbReference>
<dbReference type="InterPro" id="IPR018247">
    <property type="entry name" value="EF_Hand_1_Ca_BS"/>
</dbReference>
<dbReference type="Gene3D" id="2.60.40.10">
    <property type="entry name" value="Immunoglobulins"/>
    <property type="match status" value="3"/>
</dbReference>
<dbReference type="InterPro" id="IPR006311">
    <property type="entry name" value="TAT_signal"/>
</dbReference>
<feature type="compositionally biased region" description="Polar residues" evidence="1">
    <location>
        <begin position="748"/>
        <end position="757"/>
    </location>
</feature>
<protein>
    <submittedName>
        <fullName evidence="3">Fibronectin type III domain-containing protein</fullName>
    </submittedName>
</protein>
<dbReference type="EMBL" id="JAOPKA010000002">
    <property type="protein sequence ID" value="MCU4740624.1"/>
    <property type="molecule type" value="Genomic_DNA"/>
</dbReference>
<name>A0AAP2YXA6_9EURY</name>
<dbReference type="InterPro" id="IPR013783">
    <property type="entry name" value="Ig-like_fold"/>
</dbReference>
<feature type="region of interest" description="Disordered" evidence="1">
    <location>
        <begin position="743"/>
        <end position="781"/>
    </location>
</feature>